<dbReference type="SMART" id="SM00385">
    <property type="entry name" value="CYCLIN"/>
    <property type="match status" value="3"/>
</dbReference>
<name>A0A915EVH2_9CEST</name>
<feature type="region of interest" description="Disordered" evidence="3">
    <location>
        <begin position="521"/>
        <end position="540"/>
    </location>
</feature>
<dbReference type="Proteomes" id="UP000887562">
    <property type="component" value="Unplaced"/>
</dbReference>
<feature type="domain" description="Cyclin C-terminal" evidence="5">
    <location>
        <begin position="355"/>
        <end position="479"/>
    </location>
</feature>
<feature type="domain" description="Cyclin-like" evidence="4">
    <location>
        <begin position="259"/>
        <end position="341"/>
    </location>
</feature>
<dbReference type="AlphaFoldDB" id="A0A915EVH2"/>
<feature type="domain" description="Cyclin-like" evidence="4">
    <location>
        <begin position="359"/>
        <end position="449"/>
    </location>
</feature>
<dbReference type="SUPFAM" id="SSF47954">
    <property type="entry name" value="Cyclin-like"/>
    <property type="match status" value="4"/>
</dbReference>
<dbReference type="SMART" id="SM01332">
    <property type="entry name" value="Cyclin_C"/>
    <property type="match status" value="2"/>
</dbReference>
<dbReference type="InterPro" id="IPR006671">
    <property type="entry name" value="Cyclin_N"/>
</dbReference>
<sequence>MSKDGKRCGTDSSTCNPQASRNDECSPRGGRCNQGASPSRGEQRRPNPDTCHQEGALGGGQESVPAPKGGKKSDPKPANFITSPNPGIGEVWKAGTCDDVHGFNLARGRKSGPTPAKYITSPNPGIGNVIPRIWVTSSKSYRIVEVLICRLLSLGEAWKAGTAKNTSGFCKIESSLPRFRDSSGPEGTGEQQLNDFPLYTEGPAPETQDLISPYLLTEDKVVPLERSDIEEDYDLMKKYKNDFLLRSKLTPALRAALFDWLTTIQVYMAFDTTTLHIAALLVDRYTWTHIVIGRQYLLVTLAAFLAAANLTSQPFNGEDLIDLLLQLSNNTFKKLELCNMNLELRQDLVSALLQATPHHFLKNCMLAMDDVFTDDDRRRFVALCLYCFDLGLLDWELAKYPASMKCAAVVYLVRKILRNYCTCLHGGLHDTNSGCAYHRITPWSPELLKAIHHEDTPELHEVANIYLEKLNEAQFLINLDTPECVPDCALPFEVMIEKKTFPALKNFCGLCVRQLQPKQPQVEAERKYPQDPGAREAKQLPPNPYIAMANAQLIARAKRGILTMKGVARKDLRILPSTYEFMRTFRGRWRRKSRDAVNDIQMHPLDEYAEIESTMEMLFFRRILHYELMRDDSLILEYNSNCLSMSELTPSMRATLFNWLIRVQEYCKFPSEALHVATTLVDRFTWRRMTPPEKYQLVGVAAVVLGVKLTTRKPSPSLEDLCYLTENTYSTEEVQYKEEKILKTFGYNLIYPIPHTFIGFSLIGFEDLPEDVDARVIILLCRYIFDQGLTELSLAQYAASLKCAATMYLIRHLLRLICQCPLEDLTNCPFHSIPRWTDKMAGVTGYRETTALKRVAFTYGLMLIEAQFFLNETTPGLMTGCGSSLRAAFKKYSRDNSLCIARHPLVKNFTVSDILHLDTT</sequence>
<evidence type="ECO:0000259" key="5">
    <source>
        <dbReference type="SMART" id="SM01332"/>
    </source>
</evidence>
<feature type="region of interest" description="Disordered" evidence="3">
    <location>
        <begin position="1"/>
        <end position="87"/>
    </location>
</feature>
<feature type="domain" description="Cyclin C-terminal" evidence="5">
    <location>
        <begin position="752"/>
        <end position="906"/>
    </location>
</feature>
<dbReference type="InterPro" id="IPR004367">
    <property type="entry name" value="Cyclin_C-dom"/>
</dbReference>
<evidence type="ECO:0000259" key="4">
    <source>
        <dbReference type="SMART" id="SM00385"/>
    </source>
</evidence>
<comment type="similarity">
    <text evidence="2">Belongs to the cyclin family.</text>
</comment>
<accession>A0A915EVH2</accession>
<dbReference type="InterPro" id="IPR036915">
    <property type="entry name" value="Cyclin-like_sf"/>
</dbReference>
<dbReference type="InterPro" id="IPR039361">
    <property type="entry name" value="Cyclin"/>
</dbReference>
<evidence type="ECO:0000256" key="1">
    <source>
        <dbReference type="ARBA" id="ARBA00023127"/>
    </source>
</evidence>
<organism evidence="6 7">
    <name type="scientific">Echinococcus canadensis</name>
    <dbReference type="NCBI Taxonomy" id="519352"/>
    <lineage>
        <taxon>Eukaryota</taxon>
        <taxon>Metazoa</taxon>
        <taxon>Spiralia</taxon>
        <taxon>Lophotrochozoa</taxon>
        <taxon>Platyhelminthes</taxon>
        <taxon>Cestoda</taxon>
        <taxon>Eucestoda</taxon>
        <taxon>Cyclophyllidea</taxon>
        <taxon>Taeniidae</taxon>
        <taxon>Echinococcus</taxon>
        <taxon>Echinococcus canadensis group</taxon>
    </lineage>
</organism>
<dbReference type="WBParaSite" id="maker-E.canG7_contigs_7047-snap-gene-0.18-mRNA-1">
    <property type="protein sequence ID" value="maker-E.canG7_contigs_7047-snap-gene-0.18-mRNA-1"/>
    <property type="gene ID" value="EcG7_05682"/>
</dbReference>
<dbReference type="Pfam" id="PF02984">
    <property type="entry name" value="Cyclin_C"/>
    <property type="match status" value="1"/>
</dbReference>
<feature type="domain" description="Cyclin-like" evidence="4">
    <location>
        <begin position="658"/>
        <end position="743"/>
    </location>
</feature>
<dbReference type="PANTHER" id="PTHR10177">
    <property type="entry name" value="CYCLINS"/>
    <property type="match status" value="1"/>
</dbReference>
<protein>
    <submittedName>
        <fullName evidence="7">Uncharacterized protein</fullName>
    </submittedName>
</protein>
<keyword evidence="6" id="KW-1185">Reference proteome</keyword>
<feature type="compositionally biased region" description="Basic and acidic residues" evidence="3">
    <location>
        <begin position="523"/>
        <end position="538"/>
    </location>
</feature>
<feature type="compositionally biased region" description="Polar residues" evidence="3">
    <location>
        <begin position="10"/>
        <end position="20"/>
    </location>
</feature>
<evidence type="ECO:0000256" key="2">
    <source>
        <dbReference type="RuleBase" id="RU000383"/>
    </source>
</evidence>
<dbReference type="InterPro" id="IPR013763">
    <property type="entry name" value="Cyclin-like_dom"/>
</dbReference>
<evidence type="ECO:0000313" key="6">
    <source>
        <dbReference type="Proteomes" id="UP000887562"/>
    </source>
</evidence>
<dbReference type="Gene3D" id="1.10.472.10">
    <property type="entry name" value="Cyclin-like"/>
    <property type="match status" value="4"/>
</dbReference>
<reference evidence="7" key="1">
    <citation type="submission" date="2022-11" db="UniProtKB">
        <authorList>
            <consortium name="WormBaseParasite"/>
        </authorList>
    </citation>
    <scope>IDENTIFICATION</scope>
</reference>
<keyword evidence="1 2" id="KW-0195">Cyclin</keyword>
<evidence type="ECO:0000313" key="7">
    <source>
        <dbReference type="WBParaSite" id="maker-E.canG7_contigs_7047-snap-gene-0.18-mRNA-1"/>
    </source>
</evidence>
<evidence type="ECO:0000256" key="3">
    <source>
        <dbReference type="SAM" id="MobiDB-lite"/>
    </source>
</evidence>
<dbReference type="Pfam" id="PF00134">
    <property type="entry name" value="Cyclin_N"/>
    <property type="match status" value="2"/>
</dbReference>
<proteinExistence type="inferred from homology"/>